<reference evidence="1 2" key="1">
    <citation type="submission" date="2017-02" db="EMBL/GenBank/DDBJ databases">
        <title>Pseudoalteromonas ulvae TC14 Genome.</title>
        <authorList>
            <person name="Molmeret M."/>
        </authorList>
    </citation>
    <scope>NUCLEOTIDE SEQUENCE [LARGE SCALE GENOMIC DNA]</scope>
    <source>
        <strain evidence="1">TC14</strain>
    </source>
</reference>
<evidence type="ECO:0008006" key="3">
    <source>
        <dbReference type="Google" id="ProtNLM"/>
    </source>
</evidence>
<dbReference type="EMBL" id="MWPV01000006">
    <property type="protein sequence ID" value="OUL56637.1"/>
    <property type="molecule type" value="Genomic_DNA"/>
</dbReference>
<evidence type="ECO:0000313" key="2">
    <source>
        <dbReference type="Proteomes" id="UP000194841"/>
    </source>
</evidence>
<dbReference type="OrthoDB" id="7054989at2"/>
<comment type="caution">
    <text evidence="1">The sequence shown here is derived from an EMBL/GenBank/DDBJ whole genome shotgun (WGS) entry which is preliminary data.</text>
</comment>
<dbReference type="Proteomes" id="UP000194841">
    <property type="component" value="Unassembled WGS sequence"/>
</dbReference>
<proteinExistence type="predicted"/>
<name>A0A244CLY9_PSEDV</name>
<evidence type="ECO:0000313" key="1">
    <source>
        <dbReference type="EMBL" id="OUL56637.1"/>
    </source>
</evidence>
<sequence>MLLFVCPPTFAENNSEDSQESDTLASVRDGINIRMQSTAQWLDALMADETLDDKAHAKGYLRLGWLPRSADWSKTQVRFTVQLSLPNWENRLKLIIDNDADELNRLPFETETPFASNTNAEDELNAAIQYLYESTKNIEIDNRLGVSRGQLYGRSAAKWQRQISHTLYSASAGLEYYFSDGFGQFIKLAADKQFDQQLSLNWSANLRNIESELDTEFRSGLYLSYLPDNKRAMVMGMNVKDSFDTLRSYNLSYRYRQQFKHSWLFYEIEPFLEYREEFDYRDEVGIAVRLIGYYGQ</sequence>
<keyword evidence="2" id="KW-1185">Reference proteome</keyword>
<protein>
    <recommendedName>
        <fullName evidence="3">DUF481 domain-containing protein</fullName>
    </recommendedName>
</protein>
<gene>
    <name evidence="1" type="ORF">B1199_17890</name>
</gene>
<dbReference type="AlphaFoldDB" id="A0A244CLY9"/>
<organism evidence="1 2">
    <name type="scientific">Pseudoalteromonas ulvae</name>
    <dbReference type="NCBI Taxonomy" id="107327"/>
    <lineage>
        <taxon>Bacteria</taxon>
        <taxon>Pseudomonadati</taxon>
        <taxon>Pseudomonadota</taxon>
        <taxon>Gammaproteobacteria</taxon>
        <taxon>Alteromonadales</taxon>
        <taxon>Pseudoalteromonadaceae</taxon>
        <taxon>Pseudoalteromonas</taxon>
    </lineage>
</organism>
<accession>A0A244CLY9</accession>